<evidence type="ECO:0000313" key="2">
    <source>
        <dbReference type="EMBL" id="KAK6788750.1"/>
    </source>
</evidence>
<comment type="caution">
    <text evidence="2">The sequence shown here is derived from an EMBL/GenBank/DDBJ whole genome shotgun (WGS) entry which is preliminary data.</text>
</comment>
<reference evidence="2 3" key="1">
    <citation type="submission" date="2024-02" db="EMBL/GenBank/DDBJ databases">
        <title>de novo genome assembly of Solanum bulbocastanum strain 11H21.</title>
        <authorList>
            <person name="Hosaka A.J."/>
        </authorList>
    </citation>
    <scope>NUCLEOTIDE SEQUENCE [LARGE SCALE GENOMIC DNA]</scope>
    <source>
        <tissue evidence="2">Young leaves</tissue>
    </source>
</reference>
<dbReference type="InterPro" id="IPR032076">
    <property type="entry name" value="TTC5_OB"/>
</dbReference>
<dbReference type="Pfam" id="PF16669">
    <property type="entry name" value="TTC5_OB"/>
    <property type="match status" value="1"/>
</dbReference>
<feature type="domain" description="Tetratricopeptide repeat protein 5 OB fold" evidence="1">
    <location>
        <begin position="1"/>
        <end position="107"/>
    </location>
</feature>
<dbReference type="AlphaFoldDB" id="A0AAN8TJ50"/>
<evidence type="ECO:0000259" key="1">
    <source>
        <dbReference type="Pfam" id="PF16669"/>
    </source>
</evidence>
<keyword evidence="3" id="KW-1185">Reference proteome</keyword>
<name>A0AAN8TJ50_SOLBU</name>
<proteinExistence type="predicted"/>
<accession>A0AAN8TJ50</accession>
<protein>
    <recommendedName>
        <fullName evidence="1">Tetratricopeptide repeat protein 5 OB fold domain-containing protein</fullName>
    </recommendedName>
</protein>
<dbReference type="InterPro" id="IPR038645">
    <property type="entry name" value="TTC5_OB_sf"/>
</dbReference>
<evidence type="ECO:0000313" key="3">
    <source>
        <dbReference type="Proteomes" id="UP001371456"/>
    </source>
</evidence>
<dbReference type="EMBL" id="JBANQN010000005">
    <property type="protein sequence ID" value="KAK6788750.1"/>
    <property type="molecule type" value="Genomic_DNA"/>
</dbReference>
<dbReference type="Proteomes" id="UP001371456">
    <property type="component" value="Unassembled WGS sequence"/>
</dbReference>
<dbReference type="Gene3D" id="2.40.50.550">
    <property type="match status" value="1"/>
</dbReference>
<gene>
    <name evidence="2" type="ORF">RDI58_012548</name>
</gene>
<organism evidence="2 3">
    <name type="scientific">Solanum bulbocastanum</name>
    <name type="common">Wild potato</name>
    <dbReference type="NCBI Taxonomy" id="147425"/>
    <lineage>
        <taxon>Eukaryota</taxon>
        <taxon>Viridiplantae</taxon>
        <taxon>Streptophyta</taxon>
        <taxon>Embryophyta</taxon>
        <taxon>Tracheophyta</taxon>
        <taxon>Spermatophyta</taxon>
        <taxon>Magnoliopsida</taxon>
        <taxon>eudicotyledons</taxon>
        <taxon>Gunneridae</taxon>
        <taxon>Pentapetalae</taxon>
        <taxon>asterids</taxon>
        <taxon>lamiids</taxon>
        <taxon>Solanales</taxon>
        <taxon>Solanaceae</taxon>
        <taxon>Solanoideae</taxon>
        <taxon>Solaneae</taxon>
        <taxon>Solanum</taxon>
    </lineage>
</organism>
<sequence length="115" mass="13077">MDLLSEGLNKGIAVTGKVLFFAKKESVAPLCYVLSDSNHTCYVVTVYGIRNDAIKEGDQVTLLEPFYRFVDFSWKGKHYKFKSVRVDFVEQLIVNGKYLSSHHAVRTSIYAQHKA</sequence>